<keyword evidence="1" id="KW-0472">Membrane</keyword>
<accession>E8N2A2</accession>
<evidence type="ECO:0000313" key="3">
    <source>
        <dbReference type="Proteomes" id="UP000008922"/>
    </source>
</evidence>
<dbReference type="STRING" id="926569.ANT_30230"/>
<organism evidence="2 3">
    <name type="scientific">Anaerolinea thermophila (strain DSM 14523 / JCM 11388 / NBRC 100420 / UNI-1)</name>
    <dbReference type="NCBI Taxonomy" id="926569"/>
    <lineage>
        <taxon>Bacteria</taxon>
        <taxon>Bacillati</taxon>
        <taxon>Chloroflexota</taxon>
        <taxon>Anaerolineae</taxon>
        <taxon>Anaerolineales</taxon>
        <taxon>Anaerolineaceae</taxon>
        <taxon>Anaerolinea</taxon>
    </lineage>
</organism>
<dbReference type="EMBL" id="AP012029">
    <property type="protein sequence ID" value="BAJ65049.1"/>
    <property type="molecule type" value="Genomic_DNA"/>
</dbReference>
<dbReference type="PANTHER" id="PTHR39157">
    <property type="entry name" value="INTEGRAL MEMBRANE PROTEIN-RELATED"/>
    <property type="match status" value="1"/>
</dbReference>
<dbReference type="InParanoid" id="E8N2A2"/>
<dbReference type="PANTHER" id="PTHR39157:SF1">
    <property type="entry name" value="DOXX FAMILY PROTEIN"/>
    <property type="match status" value="1"/>
</dbReference>
<dbReference type="Proteomes" id="UP000008922">
    <property type="component" value="Chromosome"/>
</dbReference>
<evidence type="ECO:0000313" key="2">
    <source>
        <dbReference type="EMBL" id="BAJ65049.1"/>
    </source>
</evidence>
<keyword evidence="1" id="KW-0812">Transmembrane</keyword>
<feature type="transmembrane region" description="Helical" evidence="1">
    <location>
        <begin position="155"/>
        <end position="176"/>
    </location>
</feature>
<reference evidence="2 3" key="1">
    <citation type="submission" date="2010-12" db="EMBL/GenBank/DDBJ databases">
        <title>Whole genome sequence of Anaerolinea thermophila UNI-1.</title>
        <authorList>
            <person name="Narita-Yamada S."/>
            <person name="Kishi E."/>
            <person name="Watanabe Y."/>
            <person name="Takasaki K."/>
            <person name="Ankai A."/>
            <person name="Oguchi A."/>
            <person name="Fukui S."/>
            <person name="Takahashi M."/>
            <person name="Yashiro I."/>
            <person name="Hosoyama A."/>
            <person name="Sekiguchi Y."/>
            <person name="Hanada S."/>
            <person name="Fujita N."/>
        </authorList>
    </citation>
    <scope>NUCLEOTIDE SEQUENCE [LARGE SCALE GENOMIC DNA]</scope>
    <source>
        <strain evidence="3">DSM 14523 / JCM 11388 / NBRC 100420 / UNI-1</strain>
    </source>
</reference>
<name>E8N2A2_ANATU</name>
<dbReference type="AlphaFoldDB" id="E8N2A2"/>
<sequence length="195" mass="22189">MKERVMASISTFFKGEALELQDPSWAKFLFNDRRAAWLWLVVRIWLGWQWIEASLHKINDPKWVVTGEALKGFWTRAVAIPEPPARPPIAFDWYRAFIQSLLDAQSYTWFAKLVAYGELLVGIGLIVGAIVGITAFFAALMNWNFMMAGTASTNPLLFLVAILLILAWKVAGYYGADFFILRWLNRNKTPQAAQS</sequence>
<protein>
    <recommendedName>
        <fullName evidence="4">DoxX family protein</fullName>
    </recommendedName>
</protein>
<gene>
    <name evidence="2" type="ordered locus">ANT_30230</name>
</gene>
<keyword evidence="3" id="KW-1185">Reference proteome</keyword>
<keyword evidence="1" id="KW-1133">Transmembrane helix</keyword>
<feature type="transmembrane region" description="Helical" evidence="1">
    <location>
        <begin position="119"/>
        <end position="143"/>
    </location>
</feature>
<dbReference type="eggNOG" id="COG2259">
    <property type="taxonomic scope" value="Bacteria"/>
</dbReference>
<proteinExistence type="predicted"/>
<dbReference type="KEGG" id="atm:ANT_30230"/>
<evidence type="ECO:0000256" key="1">
    <source>
        <dbReference type="SAM" id="Phobius"/>
    </source>
</evidence>
<dbReference type="HOGENOM" id="CLU_112782_0_0_0"/>
<evidence type="ECO:0008006" key="4">
    <source>
        <dbReference type="Google" id="ProtNLM"/>
    </source>
</evidence>